<name>K0BEL0_9ARCH</name>
<dbReference type="EMBL" id="CP003843">
    <property type="protein sequence ID" value="AFS83467.1"/>
    <property type="molecule type" value="Genomic_DNA"/>
</dbReference>
<gene>
    <name evidence="1" type="ORF">NSED_08375</name>
</gene>
<accession>K0BEL0</accession>
<dbReference type="KEGG" id="nir:NSED_08375"/>
<protein>
    <submittedName>
        <fullName evidence="1">Uncharacterized protein</fullName>
    </submittedName>
</protein>
<dbReference type="AlphaFoldDB" id="K0BEL0"/>
<organism evidence="1 2">
    <name type="scientific">Candidatus Nitrosopumilus sediminis</name>
    <dbReference type="NCBI Taxonomy" id="1229909"/>
    <lineage>
        <taxon>Archaea</taxon>
        <taxon>Nitrososphaerota</taxon>
        <taxon>Nitrososphaeria</taxon>
        <taxon>Nitrosopumilales</taxon>
        <taxon>Nitrosopumilaceae</taxon>
        <taxon>Nitrosopumilus</taxon>
    </lineage>
</organism>
<reference evidence="1 2" key="1">
    <citation type="journal article" date="2012" name="J. Bacteriol.">
        <title>Draft Genome Sequence of an Ammonia-Oxidizing Archaeon, "Candidatus Nitrosopumilus sediminis" AR2, from Svalbard in the Arctic Circle.</title>
        <authorList>
            <person name="Park S.J."/>
            <person name="Kim J.G."/>
            <person name="Jung M.Y."/>
            <person name="Kim S.J."/>
            <person name="Cha I.T."/>
            <person name="Ghai R."/>
            <person name="Martin-Cuadrado A.B."/>
            <person name="Rodriguez-Valera F."/>
            <person name="Rhee S.K."/>
        </authorList>
    </citation>
    <scope>NUCLEOTIDE SEQUENCE [LARGE SCALE GENOMIC DNA]</scope>
    <source>
        <strain evidence="1 2">AR2</strain>
    </source>
</reference>
<sequence>MFKKDHMFLFKFYDTIIFDWLCHYPLAFLVPKKNKIMKSDEKRSHRLNYLLKYYLTNPKENDLYQRAKQMGVTDSTAKDYIRTVIIQAQKIYSK</sequence>
<evidence type="ECO:0000313" key="2">
    <source>
        <dbReference type="Proteomes" id="UP000006100"/>
    </source>
</evidence>
<dbReference type="PATRIC" id="fig|1229909.8.peg.1838"/>
<evidence type="ECO:0000313" key="1">
    <source>
        <dbReference type="EMBL" id="AFS83467.1"/>
    </source>
</evidence>
<dbReference type="Proteomes" id="UP000006100">
    <property type="component" value="Chromosome"/>
</dbReference>
<dbReference type="STRING" id="1229909.NSED_08375"/>
<keyword evidence="2" id="KW-1185">Reference proteome</keyword>
<proteinExistence type="predicted"/>
<dbReference type="HOGENOM" id="CLU_2379249_0_0_2"/>